<keyword evidence="13" id="KW-1185">Reference proteome</keyword>
<accession>A0AAD5FL98</accession>
<keyword evidence="7" id="KW-0175">Coiled coil</keyword>
<gene>
    <name evidence="12" type="ORF">C0J50_20526</name>
</gene>
<evidence type="ECO:0000259" key="10">
    <source>
        <dbReference type="PROSITE" id="PS50119"/>
    </source>
</evidence>
<keyword evidence="5" id="KW-0391">Immunity</keyword>
<keyword evidence="3 6" id="KW-0863">Zinc-finger</keyword>
<dbReference type="EMBL" id="MU551657">
    <property type="protein sequence ID" value="KAI5619904.1"/>
    <property type="molecule type" value="Genomic_DNA"/>
</dbReference>
<dbReference type="SUPFAM" id="SSF57850">
    <property type="entry name" value="RING/U-box"/>
    <property type="match status" value="2"/>
</dbReference>
<dbReference type="AlphaFoldDB" id="A0AAD5FL98"/>
<evidence type="ECO:0000256" key="1">
    <source>
        <dbReference type="ARBA" id="ARBA00022588"/>
    </source>
</evidence>
<name>A0AAD5FL98_SILAS</name>
<organism evidence="12 13">
    <name type="scientific">Silurus asotus</name>
    <name type="common">Amur catfish</name>
    <name type="synonym">Parasilurus asotus</name>
    <dbReference type="NCBI Taxonomy" id="30991"/>
    <lineage>
        <taxon>Eukaryota</taxon>
        <taxon>Metazoa</taxon>
        <taxon>Chordata</taxon>
        <taxon>Craniata</taxon>
        <taxon>Vertebrata</taxon>
        <taxon>Euteleostomi</taxon>
        <taxon>Actinopterygii</taxon>
        <taxon>Neopterygii</taxon>
        <taxon>Teleostei</taxon>
        <taxon>Ostariophysi</taxon>
        <taxon>Siluriformes</taxon>
        <taxon>Siluridae</taxon>
        <taxon>Silurus</taxon>
    </lineage>
</organism>
<dbReference type="InterPro" id="IPR013320">
    <property type="entry name" value="ConA-like_dom_sf"/>
</dbReference>
<dbReference type="SMART" id="SM00504">
    <property type="entry name" value="Ubox"/>
    <property type="match status" value="2"/>
</dbReference>
<dbReference type="InterPro" id="IPR000315">
    <property type="entry name" value="Znf_B-box"/>
</dbReference>
<feature type="domain" description="RING-type" evidence="9">
    <location>
        <begin position="365"/>
        <end position="405"/>
    </location>
</feature>
<dbReference type="GO" id="GO:0016567">
    <property type="term" value="P:protein ubiquitination"/>
    <property type="evidence" value="ECO:0007669"/>
    <property type="project" value="InterPro"/>
</dbReference>
<dbReference type="Proteomes" id="UP001205998">
    <property type="component" value="Unassembled WGS sequence"/>
</dbReference>
<dbReference type="Gene3D" id="3.30.160.60">
    <property type="entry name" value="Classic Zinc Finger"/>
    <property type="match status" value="2"/>
</dbReference>
<dbReference type="InterPro" id="IPR013083">
    <property type="entry name" value="Znf_RING/FYVE/PHD"/>
</dbReference>
<dbReference type="Gene3D" id="4.10.830.40">
    <property type="match status" value="2"/>
</dbReference>
<dbReference type="SUPFAM" id="SSF57845">
    <property type="entry name" value="B-box zinc-binding domain"/>
    <property type="match status" value="2"/>
</dbReference>
<dbReference type="InterPro" id="IPR051051">
    <property type="entry name" value="E3_ubiq-ligase_TRIM/RNF"/>
</dbReference>
<dbReference type="SMART" id="SM00589">
    <property type="entry name" value="PRY"/>
    <property type="match status" value="1"/>
</dbReference>
<sequence length="945" mass="108371">MERPDNIARDSISLLSEEQLLCSICLDVFTDPVTTPCGHNFCKSCLTQCWEENQHCYCPLCKEKFTKKPELKINTTLREVADHFRKKSVSDKPEVLCDVCTGEKVKAIKSCPDCGLTFCRSHLEPHTHVPKFTKHKLINPVENLEDYICQKHERALELFCRDDQTCVCQFCTEGDHKNHNTVPIEEESRERKVRNTEKHIDGSIGAGGNQSQLTVYLGNIEREKADSVEVFTALIQTIERSQAELLKLMEEKQKAAEMQTEELIKELEQEITVLQRRDTELEKLSKTEDHLHLLQVYSSMFSLPHTKNWTEISINTDLSGDTVRTSLSQLQQSLNEKLTKILNDKLKEAVAHDSSSLLSEEQLLCPICLDVFTDPVTTSCGHNFCKSCLTQCWEKSQDGYCPLCKEKITKKPELKINTTLREVADYFKKKSVPDKPEVLCDVCTGEKVKAMKSCLDCGLTFCKSHLEPHNHVLKLTKHKLINPVENMEDYICQKHERALELFCRGDQTCVCQLCTKGDHKTHNTVSIEEEIRERKTEELIKELEQEVTVLQRRDTEQEKLSHTEDHLHLLQVNSSMFSLPHTKNWTEISINTDLSGDTVRTSLSQLWQSLNEKLSKTINDKLKEAVDVTLDPDSAHPNLVLSADGKQVSPGYKRQNLPDTPERFNQWVCVLGKQSFSSGRFYYEVEVSGKTKWDFGVVRENINRKGKITVKPQNGFWSVRLRNKNQYEACDDSSVNLTLREKVKMVGVFVNYEEGLVSFYDVNSRSLIYSFSGQTFTEKLYPYFSPCFNYGDTSGLNQTHFVCLPLVSEGLKLVWVRSEQTNELDTVSELVEAFHSFPYPTEQEANALARYGISWADDDIQQTGLKLWRLFGEEGEEEEEDYLAHEERTPGTPQQGVKQAPVIDVYKGYAHYTPQPVFSQDDTNDYNSRQNRQRLICHCILCISH</sequence>
<dbReference type="SUPFAM" id="SSF49899">
    <property type="entry name" value="Concanavalin A-like lectins/glucanases"/>
    <property type="match status" value="1"/>
</dbReference>
<dbReference type="InterPro" id="IPR058030">
    <property type="entry name" value="TRIM8/14/16/25/29/45/65_CC"/>
</dbReference>
<dbReference type="Pfam" id="PF13765">
    <property type="entry name" value="PRY"/>
    <property type="match status" value="1"/>
</dbReference>
<feature type="domain" description="B box-type" evidence="10">
    <location>
        <begin position="487"/>
        <end position="527"/>
    </location>
</feature>
<dbReference type="PANTHER" id="PTHR25465:SF32">
    <property type="entry name" value="BLOODTHIRSTY-RELATED GENE FAMILY, MEMBER 16 ISOFORM X1-RELATED"/>
    <property type="match status" value="1"/>
</dbReference>
<dbReference type="GO" id="GO:0005737">
    <property type="term" value="C:cytoplasm"/>
    <property type="evidence" value="ECO:0007669"/>
    <property type="project" value="UniProtKB-ARBA"/>
</dbReference>
<evidence type="ECO:0000256" key="2">
    <source>
        <dbReference type="ARBA" id="ARBA00022723"/>
    </source>
</evidence>
<feature type="region of interest" description="Disordered" evidence="8">
    <location>
        <begin position="878"/>
        <end position="897"/>
    </location>
</feature>
<dbReference type="InterPro" id="IPR006574">
    <property type="entry name" value="PRY"/>
</dbReference>
<evidence type="ECO:0000256" key="5">
    <source>
        <dbReference type="ARBA" id="ARBA00022859"/>
    </source>
</evidence>
<dbReference type="Pfam" id="PF00643">
    <property type="entry name" value="zf-B_box"/>
    <property type="match status" value="1"/>
</dbReference>
<dbReference type="InterPro" id="IPR001841">
    <property type="entry name" value="Znf_RING"/>
</dbReference>
<feature type="coiled-coil region" evidence="7">
    <location>
        <begin position="526"/>
        <end position="560"/>
    </location>
</feature>
<keyword evidence="1" id="KW-0399">Innate immunity</keyword>
<evidence type="ECO:0000313" key="12">
    <source>
        <dbReference type="EMBL" id="KAI5619904.1"/>
    </source>
</evidence>
<dbReference type="InterPro" id="IPR027370">
    <property type="entry name" value="Znf-RING_euk"/>
</dbReference>
<dbReference type="Gene3D" id="3.30.40.10">
    <property type="entry name" value="Zinc/RING finger domain, C3HC4 (zinc finger)"/>
    <property type="match status" value="2"/>
</dbReference>
<evidence type="ECO:0000256" key="6">
    <source>
        <dbReference type="PROSITE-ProRule" id="PRU00024"/>
    </source>
</evidence>
<evidence type="ECO:0000256" key="4">
    <source>
        <dbReference type="ARBA" id="ARBA00022833"/>
    </source>
</evidence>
<reference evidence="12" key="1">
    <citation type="submission" date="2018-07" db="EMBL/GenBank/DDBJ databases">
        <title>Comparative genomics of catfishes provides insights into carnivory and benthic adaptation.</title>
        <authorList>
            <person name="Zhang Y."/>
            <person name="Wang D."/>
            <person name="Peng Z."/>
            <person name="Zheng S."/>
            <person name="Shao F."/>
            <person name="Tao W."/>
        </authorList>
    </citation>
    <scope>NUCLEOTIDE SEQUENCE</scope>
    <source>
        <strain evidence="12">Chongqing</strain>
    </source>
</reference>
<dbReference type="CDD" id="cd19769">
    <property type="entry name" value="Bbox2_TRIM16-like"/>
    <property type="match status" value="2"/>
</dbReference>
<keyword evidence="4" id="KW-0862">Zinc</keyword>
<dbReference type="CDD" id="cd13733">
    <property type="entry name" value="SPRY_PRY_C-I_1"/>
    <property type="match status" value="1"/>
</dbReference>
<dbReference type="GO" id="GO:0008270">
    <property type="term" value="F:zinc ion binding"/>
    <property type="evidence" value="ECO:0007669"/>
    <property type="project" value="UniProtKB-KW"/>
</dbReference>
<dbReference type="InterPro" id="IPR003879">
    <property type="entry name" value="Butyrophylin_SPRY"/>
</dbReference>
<evidence type="ECO:0000256" key="3">
    <source>
        <dbReference type="ARBA" id="ARBA00022771"/>
    </source>
</evidence>
<protein>
    <submittedName>
        <fullName evidence="12">E3 ubiquitin-protein ligase TRIM39</fullName>
    </submittedName>
</protein>
<dbReference type="PROSITE" id="PS50188">
    <property type="entry name" value="B302_SPRY"/>
    <property type="match status" value="1"/>
</dbReference>
<evidence type="ECO:0000259" key="9">
    <source>
        <dbReference type="PROSITE" id="PS50089"/>
    </source>
</evidence>
<dbReference type="Pfam" id="PF13445">
    <property type="entry name" value="zf-RING_UBOX"/>
    <property type="match status" value="2"/>
</dbReference>
<evidence type="ECO:0000256" key="8">
    <source>
        <dbReference type="SAM" id="MobiDB-lite"/>
    </source>
</evidence>
<proteinExistence type="predicted"/>
<dbReference type="Pfam" id="PF00622">
    <property type="entry name" value="SPRY"/>
    <property type="match status" value="1"/>
</dbReference>
<dbReference type="SMART" id="SM00336">
    <property type="entry name" value="BBOX"/>
    <property type="match status" value="3"/>
</dbReference>
<evidence type="ECO:0000256" key="7">
    <source>
        <dbReference type="SAM" id="Coils"/>
    </source>
</evidence>
<dbReference type="InterPro" id="IPR043136">
    <property type="entry name" value="B30.2/SPRY_sf"/>
</dbReference>
<dbReference type="InterPro" id="IPR017907">
    <property type="entry name" value="Znf_RING_CS"/>
</dbReference>
<dbReference type="PROSITE" id="PS50089">
    <property type="entry name" value="ZF_RING_2"/>
    <property type="match status" value="2"/>
</dbReference>
<dbReference type="InterPro" id="IPR001870">
    <property type="entry name" value="B30.2/SPRY"/>
</dbReference>
<comment type="caution">
    <text evidence="12">The sequence shown here is derived from an EMBL/GenBank/DDBJ whole genome shotgun (WGS) entry which is preliminary data.</text>
</comment>
<dbReference type="PROSITE" id="PS00518">
    <property type="entry name" value="ZF_RING_1"/>
    <property type="match status" value="2"/>
</dbReference>
<evidence type="ECO:0000259" key="11">
    <source>
        <dbReference type="PROSITE" id="PS50188"/>
    </source>
</evidence>
<dbReference type="PROSITE" id="PS50119">
    <property type="entry name" value="ZF_BBOX"/>
    <property type="match status" value="2"/>
</dbReference>
<feature type="domain" description="B box-type" evidence="10">
    <location>
        <begin position="144"/>
        <end position="184"/>
    </location>
</feature>
<evidence type="ECO:0000313" key="13">
    <source>
        <dbReference type="Proteomes" id="UP001205998"/>
    </source>
</evidence>
<dbReference type="SMART" id="SM00449">
    <property type="entry name" value="SPRY"/>
    <property type="match status" value="1"/>
</dbReference>
<dbReference type="GO" id="GO:0004842">
    <property type="term" value="F:ubiquitin-protein transferase activity"/>
    <property type="evidence" value="ECO:0007669"/>
    <property type="project" value="InterPro"/>
</dbReference>
<dbReference type="InterPro" id="IPR003613">
    <property type="entry name" value="Ubox_domain"/>
</dbReference>
<dbReference type="Gene3D" id="2.60.120.920">
    <property type="match status" value="1"/>
</dbReference>
<dbReference type="CDD" id="cd22249">
    <property type="entry name" value="UDM1_RNF168_RNF169-like"/>
    <property type="match status" value="1"/>
</dbReference>
<feature type="coiled-coil region" evidence="7">
    <location>
        <begin position="238"/>
        <end position="284"/>
    </location>
</feature>
<dbReference type="Pfam" id="PF25600">
    <property type="entry name" value="TRIM_CC"/>
    <property type="match status" value="2"/>
</dbReference>
<dbReference type="PRINTS" id="PR01407">
    <property type="entry name" value="BUTYPHLNCDUF"/>
</dbReference>
<dbReference type="InterPro" id="IPR003877">
    <property type="entry name" value="SPRY_dom"/>
</dbReference>
<dbReference type="PANTHER" id="PTHR25465">
    <property type="entry name" value="B-BOX DOMAIN CONTAINING"/>
    <property type="match status" value="1"/>
</dbReference>
<dbReference type="GO" id="GO:0045087">
    <property type="term" value="P:innate immune response"/>
    <property type="evidence" value="ECO:0007669"/>
    <property type="project" value="UniProtKB-KW"/>
</dbReference>
<dbReference type="FunFam" id="2.60.120.920:FF:000004">
    <property type="entry name" value="Butyrophilin subfamily 1 member A1"/>
    <property type="match status" value="1"/>
</dbReference>
<feature type="domain" description="B30.2/SPRY" evidence="11">
    <location>
        <begin position="608"/>
        <end position="801"/>
    </location>
</feature>
<dbReference type="SMART" id="SM00184">
    <property type="entry name" value="RING"/>
    <property type="match status" value="2"/>
</dbReference>
<keyword evidence="2" id="KW-0479">Metal-binding</keyword>
<feature type="domain" description="RING-type" evidence="9">
    <location>
        <begin position="22"/>
        <end position="62"/>
    </location>
</feature>